<dbReference type="Pfam" id="PF00734">
    <property type="entry name" value="CBM_1"/>
    <property type="match status" value="1"/>
</dbReference>
<protein>
    <recommendedName>
        <fullName evidence="15">lytic cellulose monooxygenase (C4-dehydrogenating)</fullName>
        <ecNumber evidence="15">1.14.99.56</ecNumber>
    </recommendedName>
</protein>
<evidence type="ECO:0000256" key="12">
    <source>
        <dbReference type="ARBA" id="ARBA00023326"/>
    </source>
</evidence>
<dbReference type="CDD" id="cd21175">
    <property type="entry name" value="LPMO_AA9"/>
    <property type="match status" value="1"/>
</dbReference>
<dbReference type="InterPro" id="IPR000254">
    <property type="entry name" value="CBD"/>
</dbReference>
<keyword evidence="3" id="KW-0964">Secreted</keyword>
<dbReference type="InterPro" id="IPR035971">
    <property type="entry name" value="CBD_sf"/>
</dbReference>
<accession>A0ABR4D8K0</accession>
<dbReference type="PANTHER" id="PTHR33353:SF11">
    <property type="entry name" value="GLYCOSYLHYDROLASE FAMILY 61-7 PROTEIN"/>
    <property type="match status" value="1"/>
</dbReference>
<evidence type="ECO:0000256" key="4">
    <source>
        <dbReference type="ARBA" id="ARBA00022723"/>
    </source>
</evidence>
<dbReference type="EC" id="1.14.99.56" evidence="15"/>
<comment type="catalytic activity">
    <reaction evidence="14">
        <text>[(1-&gt;4)-beta-D-glucosyl]n+m + reduced acceptor + O2 = 4-dehydro-beta-D-glucosyl-[(1-&gt;4)-beta-D-glucosyl]n-1 + [(1-&gt;4)-beta-D-glucosyl]m + acceptor + H2O.</text>
        <dbReference type="EC" id="1.14.99.56"/>
    </reaction>
</comment>
<evidence type="ECO:0000256" key="8">
    <source>
        <dbReference type="ARBA" id="ARBA00023008"/>
    </source>
</evidence>
<evidence type="ECO:0000256" key="15">
    <source>
        <dbReference type="ARBA" id="ARBA00047174"/>
    </source>
</evidence>
<feature type="domain" description="CBM1" evidence="17">
    <location>
        <begin position="262"/>
        <end position="298"/>
    </location>
</feature>
<keyword evidence="5 16" id="KW-0732">Signal</keyword>
<dbReference type="PANTHER" id="PTHR33353">
    <property type="entry name" value="PUTATIVE (AFU_ORTHOLOGUE AFUA_1G12560)-RELATED"/>
    <property type="match status" value="1"/>
</dbReference>
<dbReference type="InterPro" id="IPR049892">
    <property type="entry name" value="AA9"/>
</dbReference>
<dbReference type="PROSITE" id="PS51164">
    <property type="entry name" value="CBM1_2"/>
    <property type="match status" value="1"/>
</dbReference>
<dbReference type="SMART" id="SM00236">
    <property type="entry name" value="fCBD"/>
    <property type="match status" value="1"/>
</dbReference>
<evidence type="ECO:0000256" key="14">
    <source>
        <dbReference type="ARBA" id="ARBA00045077"/>
    </source>
</evidence>
<comment type="caution">
    <text evidence="18">The sequence shown here is derived from an EMBL/GenBank/DDBJ whole genome shotgun (WGS) entry which is preliminary data.</text>
</comment>
<dbReference type="PROSITE" id="PS00562">
    <property type="entry name" value="CBM1_1"/>
    <property type="match status" value="1"/>
</dbReference>
<dbReference type="EMBL" id="JAZGUE010000005">
    <property type="protein sequence ID" value="KAL2266673.1"/>
    <property type="molecule type" value="Genomic_DNA"/>
</dbReference>
<keyword evidence="9" id="KW-0503">Monooxygenase</keyword>
<keyword evidence="6" id="KW-0136">Cellulose degradation</keyword>
<keyword evidence="7" id="KW-0560">Oxidoreductase</keyword>
<evidence type="ECO:0000256" key="16">
    <source>
        <dbReference type="SAM" id="SignalP"/>
    </source>
</evidence>
<evidence type="ECO:0000256" key="10">
    <source>
        <dbReference type="ARBA" id="ARBA00023157"/>
    </source>
</evidence>
<evidence type="ECO:0000259" key="17">
    <source>
        <dbReference type="PROSITE" id="PS51164"/>
    </source>
</evidence>
<keyword evidence="11" id="KW-0119">Carbohydrate metabolism</keyword>
<comment type="cofactor">
    <cofactor evidence="1">
        <name>Cu(2+)</name>
        <dbReference type="ChEBI" id="CHEBI:29036"/>
    </cofactor>
</comment>
<evidence type="ECO:0000256" key="3">
    <source>
        <dbReference type="ARBA" id="ARBA00022525"/>
    </source>
</evidence>
<dbReference type="RefSeq" id="XP_070865400.1">
    <property type="nucleotide sequence ID" value="XM_071012691.1"/>
</dbReference>
<dbReference type="Proteomes" id="UP001600064">
    <property type="component" value="Unassembled WGS sequence"/>
</dbReference>
<evidence type="ECO:0000313" key="19">
    <source>
        <dbReference type="Proteomes" id="UP001600064"/>
    </source>
</evidence>
<evidence type="ECO:0000256" key="7">
    <source>
        <dbReference type="ARBA" id="ARBA00023002"/>
    </source>
</evidence>
<evidence type="ECO:0000256" key="5">
    <source>
        <dbReference type="ARBA" id="ARBA00022729"/>
    </source>
</evidence>
<feature type="chain" id="PRO_5045477808" description="lytic cellulose monooxygenase (C4-dehydrogenating)" evidence="16">
    <location>
        <begin position="20"/>
        <end position="298"/>
    </location>
</feature>
<evidence type="ECO:0000313" key="18">
    <source>
        <dbReference type="EMBL" id="KAL2266673.1"/>
    </source>
</evidence>
<dbReference type="InterPro" id="IPR005103">
    <property type="entry name" value="AA9_LPMO"/>
</dbReference>
<evidence type="ECO:0000256" key="2">
    <source>
        <dbReference type="ARBA" id="ARBA00004613"/>
    </source>
</evidence>
<keyword evidence="10" id="KW-1015">Disulfide bond</keyword>
<evidence type="ECO:0000256" key="11">
    <source>
        <dbReference type="ARBA" id="ARBA00023277"/>
    </source>
</evidence>
<comment type="similarity">
    <text evidence="13">Belongs to the polysaccharide monooxygenase AA9 family.</text>
</comment>
<dbReference type="SUPFAM" id="SSF57180">
    <property type="entry name" value="Cellulose-binding domain"/>
    <property type="match status" value="1"/>
</dbReference>
<keyword evidence="12" id="KW-0624">Polysaccharide degradation</keyword>
<feature type="signal peptide" evidence="16">
    <location>
        <begin position="1"/>
        <end position="19"/>
    </location>
</feature>
<reference evidence="18 19" key="1">
    <citation type="journal article" date="2024" name="Commun. Biol.">
        <title>Comparative genomic analysis of thermophilic fungi reveals convergent evolutionary adaptations and gene losses.</title>
        <authorList>
            <person name="Steindorff A.S."/>
            <person name="Aguilar-Pontes M.V."/>
            <person name="Robinson A.J."/>
            <person name="Andreopoulos B."/>
            <person name="LaButti K."/>
            <person name="Kuo A."/>
            <person name="Mondo S."/>
            <person name="Riley R."/>
            <person name="Otillar R."/>
            <person name="Haridas S."/>
            <person name="Lipzen A."/>
            <person name="Grimwood J."/>
            <person name="Schmutz J."/>
            <person name="Clum A."/>
            <person name="Reid I.D."/>
            <person name="Moisan M.C."/>
            <person name="Butler G."/>
            <person name="Nguyen T.T.M."/>
            <person name="Dewar K."/>
            <person name="Conant G."/>
            <person name="Drula E."/>
            <person name="Henrissat B."/>
            <person name="Hansel C."/>
            <person name="Singer S."/>
            <person name="Hutchinson M.I."/>
            <person name="de Vries R.P."/>
            <person name="Natvig D.O."/>
            <person name="Powell A.J."/>
            <person name="Tsang A."/>
            <person name="Grigoriev I.V."/>
        </authorList>
    </citation>
    <scope>NUCLEOTIDE SEQUENCE [LARGE SCALE GENOMIC DNA]</scope>
    <source>
        <strain evidence="18 19">ATCC 22073</strain>
    </source>
</reference>
<dbReference type="Gene3D" id="2.70.50.70">
    <property type="match status" value="1"/>
</dbReference>
<name>A0ABR4D8K0_9PEZI</name>
<evidence type="ECO:0000256" key="13">
    <source>
        <dbReference type="ARBA" id="ARBA00044502"/>
    </source>
</evidence>
<evidence type="ECO:0000256" key="1">
    <source>
        <dbReference type="ARBA" id="ARBA00001973"/>
    </source>
</evidence>
<keyword evidence="8" id="KW-0186">Copper</keyword>
<evidence type="ECO:0000256" key="6">
    <source>
        <dbReference type="ARBA" id="ARBA00023001"/>
    </source>
</evidence>
<dbReference type="GeneID" id="98127335"/>
<evidence type="ECO:0000256" key="9">
    <source>
        <dbReference type="ARBA" id="ARBA00023033"/>
    </source>
</evidence>
<comment type="subcellular location">
    <subcellularLocation>
        <location evidence="2">Secreted</location>
    </subcellularLocation>
</comment>
<dbReference type="Pfam" id="PF03443">
    <property type="entry name" value="AA9"/>
    <property type="match status" value="1"/>
</dbReference>
<sequence length="298" mass="31443">MKGLLSFTALALVLGEASAHYIFQQLSTGGTKHAMWKYIRQHQNYNSPVVDLSSNDLRCNLGADSGANTETVTVAAGSSLTFHLDTPVYHQGPVSVYMSKAPGSVRNYDGSGGWFKIQDWGPTFTGGNAQWKLDDAYTFTIPSCIPPGDYLVRIQSLGIHNPWPAGVPQFYISCAQVTVTGGGSANPGPLVSIPGAFKETDPGYTANIYNNFRSYTVPGPSVFTCSGNGGGSNPNPGNPINPGTPTTLITQAPPPTPTQPSCSVAKWGQCGGIGYSGCTNCAAGSTCNQQNQYYHQCI</sequence>
<gene>
    <name evidence="18" type="ORF">VTJ83DRAFT_6025</name>
</gene>
<organism evidence="18 19">
    <name type="scientific">Remersonia thermophila</name>
    <dbReference type="NCBI Taxonomy" id="72144"/>
    <lineage>
        <taxon>Eukaryota</taxon>
        <taxon>Fungi</taxon>
        <taxon>Dikarya</taxon>
        <taxon>Ascomycota</taxon>
        <taxon>Pezizomycotina</taxon>
        <taxon>Sordariomycetes</taxon>
        <taxon>Sordariomycetidae</taxon>
        <taxon>Sordariales</taxon>
        <taxon>Sordariales incertae sedis</taxon>
        <taxon>Remersonia</taxon>
    </lineage>
</organism>
<proteinExistence type="inferred from homology"/>
<keyword evidence="4" id="KW-0479">Metal-binding</keyword>
<keyword evidence="19" id="KW-1185">Reference proteome</keyword>